<dbReference type="InterPro" id="IPR018692">
    <property type="entry name" value="DUF2189"/>
</dbReference>
<feature type="transmembrane region" description="Helical" evidence="1">
    <location>
        <begin position="91"/>
        <end position="114"/>
    </location>
</feature>
<keyword evidence="1" id="KW-1133">Transmembrane helix</keyword>
<feature type="transmembrane region" description="Helical" evidence="1">
    <location>
        <begin position="50"/>
        <end position="70"/>
    </location>
</feature>
<dbReference type="Proteomes" id="UP000015347">
    <property type="component" value="Unassembled WGS sequence"/>
</dbReference>
<dbReference type="Pfam" id="PF09955">
    <property type="entry name" value="DUF2189"/>
    <property type="match status" value="1"/>
</dbReference>
<evidence type="ECO:0000313" key="2">
    <source>
        <dbReference type="EMBL" id="EPX75742.1"/>
    </source>
</evidence>
<reference evidence="3" key="1">
    <citation type="journal article" date="2014" name="Stand. Genomic Sci.">
        <title>Genome sequence of the exopolysaccharide-producing Salipiger mucosus type strain (DSM 16094(T)), a moderately halophilic member of the Roseobacter clade.</title>
        <authorList>
            <person name="Riedel T."/>
            <person name="Spring S."/>
            <person name="Fiebig A."/>
            <person name="Petersen J."/>
            <person name="Kyrpides N.C."/>
            <person name="Goker M."/>
            <person name="Klenk H.P."/>
        </authorList>
    </citation>
    <scope>NUCLEOTIDE SEQUENCE [LARGE SCALE GENOMIC DNA]</scope>
    <source>
        <strain evidence="3">DSM 16094</strain>
    </source>
</reference>
<protein>
    <recommendedName>
        <fullName evidence="4">DUF2189 domain-containing protein</fullName>
    </recommendedName>
</protein>
<gene>
    <name evidence="2" type="ORF">Salmuc_05380</name>
</gene>
<keyword evidence="1" id="KW-0472">Membrane</keyword>
<feature type="transmembrane region" description="Helical" evidence="1">
    <location>
        <begin position="203"/>
        <end position="229"/>
    </location>
</feature>
<dbReference type="AlphaFoldDB" id="S9Q6U2"/>
<name>S9Q6U2_9RHOB</name>
<keyword evidence="3" id="KW-1185">Reference proteome</keyword>
<feature type="transmembrane region" description="Helical" evidence="1">
    <location>
        <begin position="148"/>
        <end position="170"/>
    </location>
</feature>
<evidence type="ECO:0000256" key="1">
    <source>
        <dbReference type="SAM" id="Phobius"/>
    </source>
</evidence>
<dbReference type="eggNOG" id="COG5473">
    <property type="taxonomic scope" value="Bacteria"/>
</dbReference>
<evidence type="ECO:0008006" key="4">
    <source>
        <dbReference type="Google" id="ProtNLM"/>
    </source>
</evidence>
<evidence type="ECO:0000313" key="3">
    <source>
        <dbReference type="Proteomes" id="UP000015347"/>
    </source>
</evidence>
<comment type="caution">
    <text evidence="2">The sequence shown here is derived from an EMBL/GenBank/DDBJ whole genome shotgun (WGS) entry which is preliminary data.</text>
</comment>
<dbReference type="RefSeq" id="WP_020041877.1">
    <property type="nucleotide sequence ID" value="NZ_KE557288.1"/>
</dbReference>
<accession>S9Q6U2</accession>
<organism evidence="2 3">
    <name type="scientific">Salipiger mucosus DSM 16094</name>
    <dbReference type="NCBI Taxonomy" id="1123237"/>
    <lineage>
        <taxon>Bacteria</taxon>
        <taxon>Pseudomonadati</taxon>
        <taxon>Pseudomonadota</taxon>
        <taxon>Alphaproteobacteria</taxon>
        <taxon>Rhodobacterales</taxon>
        <taxon>Roseobacteraceae</taxon>
        <taxon>Salipiger</taxon>
    </lineage>
</organism>
<dbReference type="EMBL" id="APVH01000068">
    <property type="protein sequence ID" value="EPX75742.1"/>
    <property type="molecule type" value="Genomic_DNA"/>
</dbReference>
<feature type="transmembrane region" description="Helical" evidence="1">
    <location>
        <begin position="24"/>
        <end position="44"/>
    </location>
</feature>
<keyword evidence="1" id="KW-0812">Transmembrane</keyword>
<proteinExistence type="predicted"/>
<dbReference type="HOGENOM" id="CLU_067791_0_0_5"/>
<sequence>MEMEDIRTSLRKGWEDFAACRSDVMFIVLVYPVVGLVLIGMGLQMELVPLLFPLISGFAILGPLAAVGLYEMSRRREAGEAPRWGHAIGVLESPAFGAIVVMGIYLAALFLLWMLVAAEIHQFTMGNAVPSSVMAFLTEVVTTPGGQLMMVLGIAVGALFALAALAVSVVSFPLMLDRHVGAPVAVATSIKVLLANPKVVLSWGVLIAVLLALGALPLLLGLIVVLPVLGHASWHFYRRAVA</sequence>
<dbReference type="STRING" id="1123237.Salmuc_05380"/>